<dbReference type="Proteomes" id="UP000253689">
    <property type="component" value="Chromosome"/>
</dbReference>
<organism evidence="1 2">
    <name type="scientific">Spiroplasma phoeniceum P40</name>
    <dbReference type="NCBI Taxonomy" id="1276259"/>
    <lineage>
        <taxon>Bacteria</taxon>
        <taxon>Bacillati</taxon>
        <taxon>Mycoplasmatota</taxon>
        <taxon>Mollicutes</taxon>
        <taxon>Entomoplasmatales</taxon>
        <taxon>Spiroplasmataceae</taxon>
        <taxon>Spiroplasma</taxon>
    </lineage>
</organism>
<dbReference type="KEGG" id="sphh:SDAV_00396"/>
<evidence type="ECO:0000313" key="2">
    <source>
        <dbReference type="Proteomes" id="UP000253689"/>
    </source>
</evidence>
<name>A0A345DMF2_9MOLU</name>
<dbReference type="AlphaFoldDB" id="A0A345DMF2"/>
<dbReference type="RefSeq" id="WP_114564326.1">
    <property type="nucleotide sequence ID" value="NZ_CP031088.1"/>
</dbReference>
<sequence length="155" mass="18150">MKKNIKIIDEEIETDISKFEEWFIKEIKTDFNNSNYFLNEIMHSDEEKNSFVEKIYNYNKSIWNLSIVLSKEKLLDIVNILFSQDFNKNNMLIKTKQIITVIKKDSINLSAADFDVSNGEYIKDEKTTIIIGTNNDLNTNEIKSTQLMPSIIIKI</sequence>
<gene>
    <name evidence="1" type="ORF">SDAV_00396</name>
</gene>
<protein>
    <submittedName>
        <fullName evidence="1">Uncharacterized protein</fullName>
    </submittedName>
</protein>
<keyword evidence="2" id="KW-1185">Reference proteome</keyword>
<accession>A0A345DMF2</accession>
<evidence type="ECO:0000313" key="1">
    <source>
        <dbReference type="EMBL" id="AXF95390.1"/>
    </source>
</evidence>
<reference evidence="2" key="1">
    <citation type="submission" date="2018-07" db="EMBL/GenBank/DDBJ databases">
        <title>Complete Genome Sequence of Spiroplasma phoeniceum.</title>
        <authorList>
            <person name="Davis R.E."/>
            <person name="Shao J.Y."/>
            <person name="Zhao Y."/>
            <person name="Silver A."/>
            <person name="Stump z."/>
            <person name="Gasparich G."/>
        </authorList>
    </citation>
    <scope>NUCLEOTIDE SEQUENCE [LARGE SCALE GENOMIC DNA]</scope>
    <source>
        <strain evidence="2">P40</strain>
    </source>
</reference>
<dbReference type="EMBL" id="CP031088">
    <property type="protein sequence ID" value="AXF95390.1"/>
    <property type="molecule type" value="Genomic_DNA"/>
</dbReference>
<proteinExistence type="predicted"/>